<dbReference type="InterPro" id="IPR039261">
    <property type="entry name" value="FNR_nucleotide-bd"/>
</dbReference>
<dbReference type="RefSeq" id="WP_387346493.1">
    <property type="nucleotide sequence ID" value="NZ_JBIAXI010000027.1"/>
</dbReference>
<evidence type="ECO:0000256" key="2">
    <source>
        <dbReference type="ARBA" id="ARBA00022630"/>
    </source>
</evidence>
<dbReference type="SUPFAM" id="SSF52343">
    <property type="entry name" value="Ferredoxin reductase-like, C-terminal NADP-linked domain"/>
    <property type="match status" value="1"/>
</dbReference>
<dbReference type="InterPro" id="IPR017927">
    <property type="entry name" value="FAD-bd_FR_type"/>
</dbReference>
<dbReference type="PRINTS" id="PR00409">
    <property type="entry name" value="PHDIOXRDTASE"/>
</dbReference>
<dbReference type="InterPro" id="IPR050415">
    <property type="entry name" value="MRET"/>
</dbReference>
<proteinExistence type="predicted"/>
<dbReference type="InterPro" id="IPR006058">
    <property type="entry name" value="2Fe2S_fd_BS"/>
</dbReference>
<reference evidence="10 11" key="1">
    <citation type="submission" date="2024-10" db="EMBL/GenBank/DDBJ databases">
        <title>The Natural Products Discovery Center: Release of the First 8490 Sequenced Strains for Exploring Actinobacteria Biosynthetic Diversity.</title>
        <authorList>
            <person name="Kalkreuter E."/>
            <person name="Kautsar S.A."/>
            <person name="Yang D."/>
            <person name="Bader C.D."/>
            <person name="Teijaro C.N."/>
            <person name="Fluegel L."/>
            <person name="Davis C.M."/>
            <person name="Simpson J.R."/>
            <person name="Lauterbach L."/>
            <person name="Steele A.D."/>
            <person name="Gui C."/>
            <person name="Meng S."/>
            <person name="Li G."/>
            <person name="Viehrig K."/>
            <person name="Ye F."/>
            <person name="Su P."/>
            <person name="Kiefer A.F."/>
            <person name="Nichols A."/>
            <person name="Cepeda A.J."/>
            <person name="Yan W."/>
            <person name="Fan B."/>
            <person name="Jiang Y."/>
            <person name="Adhikari A."/>
            <person name="Zheng C.-J."/>
            <person name="Schuster L."/>
            <person name="Cowan T.M."/>
            <person name="Smanski M.J."/>
            <person name="Chevrette M.G."/>
            <person name="De Carvalho L.P.S."/>
            <person name="Shen B."/>
        </authorList>
    </citation>
    <scope>NUCLEOTIDE SEQUENCE [LARGE SCALE GENOMIC DNA]</scope>
    <source>
        <strain evidence="10 11">NPDC001281</strain>
    </source>
</reference>
<protein>
    <submittedName>
        <fullName evidence="10">PDR/VanB family oxidoreductase</fullName>
    </submittedName>
</protein>
<dbReference type="PROSITE" id="PS00197">
    <property type="entry name" value="2FE2S_FER_1"/>
    <property type="match status" value="1"/>
</dbReference>
<dbReference type="CDD" id="cd00207">
    <property type="entry name" value="fer2"/>
    <property type="match status" value="1"/>
</dbReference>
<evidence type="ECO:0000313" key="11">
    <source>
        <dbReference type="Proteomes" id="UP001602119"/>
    </source>
</evidence>
<sequence length="345" mass="36382">MPHTCDNAREVSAIVIASTVLDARASTTRTVSDFEADLVVVARRDRAEGVVGVEFALPSGGALPAWTPGAHIDVVIPGGPTRQYSLCGDPADSARWRIAVLREADGRGGSRWIADELAEGAILRVRGPRNNFALRPSGRYLFVAGGIGITPLLPMIKEADTAGADWVLHYGGRARASMAFLDELSRYGDRVRIHPQDEVGPLDLDALLGAPAADTLVYCCGPAGLIEAVELRCRAWPAGALHVERFAAAPVENGAADTAFDVVCARSGLTVAVPADTSILDAVERAGVDVLSSCTEGICGTCETAVLEGEPDHRDSLLTDEEKAAGDTMMICVSRCRGVRLVLDL</sequence>
<dbReference type="InterPro" id="IPR036010">
    <property type="entry name" value="2Fe-2S_ferredoxin-like_sf"/>
</dbReference>
<dbReference type="Gene3D" id="2.40.30.10">
    <property type="entry name" value="Translation factors"/>
    <property type="match status" value="1"/>
</dbReference>
<feature type="domain" description="2Fe-2S ferredoxin-type" evidence="8">
    <location>
        <begin position="260"/>
        <end position="345"/>
    </location>
</feature>
<gene>
    <name evidence="10" type="ORF">ACFY05_34735</name>
</gene>
<dbReference type="SUPFAM" id="SSF54292">
    <property type="entry name" value="2Fe-2S ferredoxin-like"/>
    <property type="match status" value="1"/>
</dbReference>
<evidence type="ECO:0000256" key="3">
    <source>
        <dbReference type="ARBA" id="ARBA00022714"/>
    </source>
</evidence>
<evidence type="ECO:0000256" key="1">
    <source>
        <dbReference type="ARBA" id="ARBA00001974"/>
    </source>
</evidence>
<dbReference type="InterPro" id="IPR012675">
    <property type="entry name" value="Beta-grasp_dom_sf"/>
</dbReference>
<dbReference type="Gene3D" id="3.10.20.30">
    <property type="match status" value="1"/>
</dbReference>
<dbReference type="PROSITE" id="PS51085">
    <property type="entry name" value="2FE2S_FER_2"/>
    <property type="match status" value="1"/>
</dbReference>
<dbReference type="PANTHER" id="PTHR47354:SF1">
    <property type="entry name" value="CARNITINE MONOOXYGENASE REDUCTASE SUBUNIT"/>
    <property type="match status" value="1"/>
</dbReference>
<evidence type="ECO:0000256" key="4">
    <source>
        <dbReference type="ARBA" id="ARBA00022723"/>
    </source>
</evidence>
<dbReference type="PROSITE" id="PS51384">
    <property type="entry name" value="FAD_FR"/>
    <property type="match status" value="1"/>
</dbReference>
<dbReference type="Pfam" id="PF00111">
    <property type="entry name" value="Fer2"/>
    <property type="match status" value="1"/>
</dbReference>
<dbReference type="Proteomes" id="UP001602119">
    <property type="component" value="Unassembled WGS sequence"/>
</dbReference>
<evidence type="ECO:0000313" key="10">
    <source>
        <dbReference type="EMBL" id="MFF4777996.1"/>
    </source>
</evidence>
<dbReference type="InterPro" id="IPR017938">
    <property type="entry name" value="Riboflavin_synthase-like_b-brl"/>
</dbReference>
<feature type="domain" description="FAD-binding FR-type" evidence="9">
    <location>
        <begin position="33"/>
        <end position="135"/>
    </location>
</feature>
<keyword evidence="3" id="KW-0001">2Fe-2S</keyword>
<keyword evidence="5" id="KW-0560">Oxidoreductase</keyword>
<dbReference type="InterPro" id="IPR001041">
    <property type="entry name" value="2Fe-2S_ferredoxin-type"/>
</dbReference>
<evidence type="ECO:0000256" key="7">
    <source>
        <dbReference type="ARBA" id="ARBA00023014"/>
    </source>
</evidence>
<keyword evidence="2" id="KW-0285">Flavoprotein</keyword>
<keyword evidence="11" id="KW-1185">Reference proteome</keyword>
<dbReference type="PANTHER" id="PTHR47354">
    <property type="entry name" value="NADH OXIDOREDUCTASE HCR"/>
    <property type="match status" value="1"/>
</dbReference>
<evidence type="ECO:0000256" key="6">
    <source>
        <dbReference type="ARBA" id="ARBA00023004"/>
    </source>
</evidence>
<organism evidence="10 11">
    <name type="scientific">Microtetraspora fusca</name>
    <dbReference type="NCBI Taxonomy" id="1997"/>
    <lineage>
        <taxon>Bacteria</taxon>
        <taxon>Bacillati</taxon>
        <taxon>Actinomycetota</taxon>
        <taxon>Actinomycetes</taxon>
        <taxon>Streptosporangiales</taxon>
        <taxon>Streptosporangiaceae</taxon>
        <taxon>Microtetraspora</taxon>
    </lineage>
</organism>
<evidence type="ECO:0000256" key="5">
    <source>
        <dbReference type="ARBA" id="ARBA00023002"/>
    </source>
</evidence>
<comment type="cofactor">
    <cofactor evidence="1">
        <name>FAD</name>
        <dbReference type="ChEBI" id="CHEBI:57692"/>
    </cofactor>
</comment>
<keyword evidence="7" id="KW-0411">Iron-sulfur</keyword>
<dbReference type="CDD" id="cd06185">
    <property type="entry name" value="PDR_like"/>
    <property type="match status" value="1"/>
</dbReference>
<evidence type="ECO:0000259" key="9">
    <source>
        <dbReference type="PROSITE" id="PS51384"/>
    </source>
</evidence>
<evidence type="ECO:0000259" key="8">
    <source>
        <dbReference type="PROSITE" id="PS51085"/>
    </source>
</evidence>
<dbReference type="Gene3D" id="3.40.50.80">
    <property type="entry name" value="Nucleotide-binding domain of ferredoxin-NADP reductase (FNR) module"/>
    <property type="match status" value="1"/>
</dbReference>
<keyword evidence="6" id="KW-0408">Iron</keyword>
<comment type="caution">
    <text evidence="10">The sequence shown here is derived from an EMBL/GenBank/DDBJ whole genome shotgun (WGS) entry which is preliminary data.</text>
</comment>
<keyword evidence="4" id="KW-0479">Metal-binding</keyword>
<accession>A0ABW6VGF1</accession>
<dbReference type="SUPFAM" id="SSF63380">
    <property type="entry name" value="Riboflavin synthase domain-like"/>
    <property type="match status" value="1"/>
</dbReference>
<name>A0ABW6VGF1_MICFU</name>
<dbReference type="EMBL" id="JBIAXI010000027">
    <property type="protein sequence ID" value="MFF4777996.1"/>
    <property type="molecule type" value="Genomic_DNA"/>
</dbReference>